<evidence type="ECO:0000313" key="18">
    <source>
        <dbReference type="Proteomes" id="UP000294619"/>
    </source>
</evidence>
<keyword evidence="5" id="KW-0479">Metal-binding</keyword>
<dbReference type="InterPro" id="IPR050492">
    <property type="entry name" value="Bact_metal-bind_prot9"/>
</dbReference>
<evidence type="ECO:0000256" key="4">
    <source>
        <dbReference type="ARBA" id="ARBA00022448"/>
    </source>
</evidence>
<dbReference type="Proteomes" id="UP000305526">
    <property type="component" value="Unassembled WGS sequence"/>
</dbReference>
<organism evidence="16 18">
    <name type="scientific">Testudinibacter aquarius</name>
    <dbReference type="NCBI Taxonomy" id="1524974"/>
    <lineage>
        <taxon>Bacteria</taxon>
        <taxon>Pseudomonadati</taxon>
        <taxon>Pseudomonadota</taxon>
        <taxon>Gammaproteobacteria</taxon>
        <taxon>Pasteurellales</taxon>
        <taxon>Pasteurellaceae</taxon>
        <taxon>Testudinibacter</taxon>
    </lineage>
</organism>
<dbReference type="AlphaFoldDB" id="A0A4R3YA05"/>
<proteinExistence type="inferred from homology"/>
<dbReference type="InterPro" id="IPR035520">
    <property type="entry name" value="ZnuA"/>
</dbReference>
<dbReference type="FunFam" id="3.40.50.1980:FF:000006">
    <property type="entry name" value="Zinc ABC transporter substrate-binding protein ZnuA"/>
    <property type="match status" value="1"/>
</dbReference>
<dbReference type="InterPro" id="IPR006128">
    <property type="entry name" value="Lipoprotein_PsaA-like"/>
</dbReference>
<evidence type="ECO:0000256" key="11">
    <source>
        <dbReference type="ARBA" id="ARBA00023157"/>
    </source>
</evidence>
<evidence type="ECO:0000256" key="14">
    <source>
        <dbReference type="SAM" id="MobiDB-lite"/>
    </source>
</evidence>
<keyword evidence="7" id="KW-0574">Periplasm</keyword>
<dbReference type="Pfam" id="PF01297">
    <property type="entry name" value="ZnuA"/>
    <property type="match status" value="1"/>
</dbReference>
<keyword evidence="10" id="KW-0406">Ion transport</keyword>
<accession>A0A4R3YA05</accession>
<gene>
    <name evidence="17" type="primary">znuA</name>
    <name evidence="16" type="ORF">EDC16_10413</name>
    <name evidence="17" type="ORF">FHQ21_12580</name>
</gene>
<feature type="region of interest" description="Disordered" evidence="14">
    <location>
        <begin position="117"/>
        <end position="161"/>
    </location>
</feature>
<sequence length="336" mass="37269">MKIINKSLAGVLLTTIAYTAQAEIVTTVKPLGFIAAAVADGVTPTSVLLPTGASPHDYNMRPSDLQRLQQAELVVWVGQDLETFLSKSISRLEPKKVLQIEKMDGIQQLLGEALHVHADGDDHGHDHHGHDHDHAHDHDGPPGQQDEHDHDHDHADGHAHEHGGLQTDWHVWFSSDISEKIAEQIAARLSQNYPAKTDLIQQNLAEFKQGISTKQQQLKKQLDPIKSKGYYVFHDAYGYFERQYGLNRLGSFTINPTVAPGAKKLNEIKADIEAHKAQCLFAEPQFTPRLLETLHKKTGIKLGVIDPMGEKIALSKTAYSDYLQSLADSFSQCLAK</sequence>
<evidence type="ECO:0000256" key="1">
    <source>
        <dbReference type="ARBA" id="ARBA00004418"/>
    </source>
</evidence>
<feature type="chain" id="PRO_5020295778" description="High-affinity zinc uptake system protein ZnuA" evidence="15">
    <location>
        <begin position="23"/>
        <end position="336"/>
    </location>
</feature>
<dbReference type="CDD" id="cd01019">
    <property type="entry name" value="ZnuA"/>
    <property type="match status" value="1"/>
</dbReference>
<name>A0A4R3YA05_9PAST</name>
<dbReference type="GO" id="GO:0007155">
    <property type="term" value="P:cell adhesion"/>
    <property type="evidence" value="ECO:0007669"/>
    <property type="project" value="InterPro"/>
</dbReference>
<evidence type="ECO:0000313" key="17">
    <source>
        <dbReference type="EMBL" id="TNG85864.1"/>
    </source>
</evidence>
<protein>
    <recommendedName>
        <fullName evidence="3">High-affinity zinc uptake system protein ZnuA</fullName>
    </recommendedName>
</protein>
<keyword evidence="11" id="KW-1015">Disulfide bond</keyword>
<evidence type="ECO:0000256" key="15">
    <source>
        <dbReference type="SAM" id="SignalP"/>
    </source>
</evidence>
<comment type="similarity">
    <text evidence="2 13">Belongs to the bacterial solute-binding protein 9 family.</text>
</comment>
<evidence type="ECO:0000256" key="13">
    <source>
        <dbReference type="RuleBase" id="RU003512"/>
    </source>
</evidence>
<reference evidence="17 19" key="2">
    <citation type="submission" date="2019-05" db="EMBL/GenBank/DDBJ databases">
        <title>Pasteurellaceae isolates from reptiles.</title>
        <authorList>
            <person name="Bojesen A.M."/>
            <person name="Lund E."/>
        </authorList>
    </citation>
    <scope>NUCLEOTIDE SEQUENCE [LARGE SCALE GENOMIC DNA]</scope>
    <source>
        <strain evidence="17 19">ELNT2x</strain>
    </source>
</reference>
<dbReference type="Gene3D" id="3.40.50.1980">
    <property type="entry name" value="Nitrogenase molybdenum iron protein domain"/>
    <property type="match status" value="3"/>
</dbReference>
<evidence type="ECO:0000256" key="9">
    <source>
        <dbReference type="ARBA" id="ARBA00022906"/>
    </source>
</evidence>
<evidence type="ECO:0000256" key="12">
    <source>
        <dbReference type="ARBA" id="ARBA00045516"/>
    </source>
</evidence>
<keyword evidence="6 15" id="KW-0732">Signal</keyword>
<dbReference type="GO" id="GO:0042597">
    <property type="term" value="C:periplasmic space"/>
    <property type="evidence" value="ECO:0007669"/>
    <property type="project" value="UniProtKB-SubCell"/>
</dbReference>
<dbReference type="Proteomes" id="UP000294619">
    <property type="component" value="Unassembled WGS sequence"/>
</dbReference>
<comment type="subcellular location">
    <subcellularLocation>
        <location evidence="1">Periplasm</location>
    </subcellularLocation>
</comment>
<dbReference type="PANTHER" id="PTHR42953:SF3">
    <property type="entry name" value="HIGH-AFFINITY ZINC UPTAKE SYSTEM PROTEIN ZNUA"/>
    <property type="match status" value="1"/>
</dbReference>
<dbReference type="SUPFAM" id="SSF53807">
    <property type="entry name" value="Helical backbone' metal receptor"/>
    <property type="match status" value="1"/>
</dbReference>
<evidence type="ECO:0000313" key="16">
    <source>
        <dbReference type="EMBL" id="TCV87828.1"/>
    </source>
</evidence>
<dbReference type="GO" id="GO:0046872">
    <property type="term" value="F:metal ion binding"/>
    <property type="evidence" value="ECO:0007669"/>
    <property type="project" value="UniProtKB-KW"/>
</dbReference>
<feature type="signal peptide" evidence="15">
    <location>
        <begin position="1"/>
        <end position="22"/>
    </location>
</feature>
<evidence type="ECO:0000256" key="10">
    <source>
        <dbReference type="ARBA" id="ARBA00023065"/>
    </source>
</evidence>
<reference evidence="16 18" key="1">
    <citation type="submission" date="2019-03" db="EMBL/GenBank/DDBJ databases">
        <title>Genomic Encyclopedia of Type Strains, Phase IV (KMG-IV): sequencing the most valuable type-strain genomes for metagenomic binning, comparative biology and taxonomic classification.</title>
        <authorList>
            <person name="Goeker M."/>
        </authorList>
    </citation>
    <scope>NUCLEOTIDE SEQUENCE [LARGE SCALE GENOMIC DNA]</scope>
    <source>
        <strain evidence="16 18">DSM 28140</strain>
    </source>
</reference>
<evidence type="ECO:0000256" key="3">
    <source>
        <dbReference type="ARBA" id="ARBA00015915"/>
    </source>
</evidence>
<evidence type="ECO:0000256" key="8">
    <source>
        <dbReference type="ARBA" id="ARBA00022833"/>
    </source>
</evidence>
<dbReference type="GO" id="GO:0006829">
    <property type="term" value="P:zinc ion transport"/>
    <property type="evidence" value="ECO:0007669"/>
    <property type="project" value="UniProtKB-KW"/>
</dbReference>
<keyword evidence="8" id="KW-0862">Zinc</keyword>
<dbReference type="EMBL" id="SMCP01000004">
    <property type="protein sequence ID" value="TCV87828.1"/>
    <property type="molecule type" value="Genomic_DNA"/>
</dbReference>
<keyword evidence="19" id="KW-1185">Reference proteome</keyword>
<evidence type="ECO:0000256" key="2">
    <source>
        <dbReference type="ARBA" id="ARBA00011028"/>
    </source>
</evidence>
<dbReference type="EMBL" id="VDGV01000199">
    <property type="protein sequence ID" value="TNG85864.1"/>
    <property type="molecule type" value="Genomic_DNA"/>
</dbReference>
<evidence type="ECO:0000256" key="7">
    <source>
        <dbReference type="ARBA" id="ARBA00022764"/>
    </source>
</evidence>
<comment type="caution">
    <text evidence="16">The sequence shown here is derived from an EMBL/GenBank/DDBJ whole genome shotgun (WGS) entry which is preliminary data.</text>
</comment>
<evidence type="ECO:0000256" key="5">
    <source>
        <dbReference type="ARBA" id="ARBA00022723"/>
    </source>
</evidence>
<dbReference type="PANTHER" id="PTHR42953">
    <property type="entry name" value="HIGH-AFFINITY ZINC UPTAKE SYSTEM PROTEIN ZNUA-RELATED"/>
    <property type="match status" value="1"/>
</dbReference>
<evidence type="ECO:0000256" key="6">
    <source>
        <dbReference type="ARBA" id="ARBA00022729"/>
    </source>
</evidence>
<comment type="function">
    <text evidence="12">Part of the ATP-binding cassette (ABC) transport system ZnuABC involved in zinc import. Binds zinc with high affinity and specificity and delivers it to the membrane permease for translocation into the cytoplasm.</text>
</comment>
<keyword evidence="9" id="KW-0864">Zinc transport</keyword>
<dbReference type="NCBIfam" id="NF007091">
    <property type="entry name" value="PRK09545.1"/>
    <property type="match status" value="1"/>
</dbReference>
<keyword evidence="4 13" id="KW-0813">Transport</keyword>
<dbReference type="PRINTS" id="PR00690">
    <property type="entry name" value="ADHESNFAMILY"/>
</dbReference>
<evidence type="ECO:0000313" key="19">
    <source>
        <dbReference type="Proteomes" id="UP000305526"/>
    </source>
</evidence>
<dbReference type="InterPro" id="IPR006127">
    <property type="entry name" value="ZnuA-like"/>
</dbReference>